<keyword evidence="2" id="KW-1185">Reference proteome</keyword>
<dbReference type="Pfam" id="PF00702">
    <property type="entry name" value="Hydrolase"/>
    <property type="match status" value="1"/>
</dbReference>
<dbReference type="Gene3D" id="3.40.50.1000">
    <property type="entry name" value="HAD superfamily/HAD-like"/>
    <property type="match status" value="1"/>
</dbReference>
<organism evidence="1 2">
    <name type="scientific">Dyella flava</name>
    <dbReference type="NCBI Taxonomy" id="1920170"/>
    <lineage>
        <taxon>Bacteria</taxon>
        <taxon>Pseudomonadati</taxon>
        <taxon>Pseudomonadota</taxon>
        <taxon>Gammaproteobacteria</taxon>
        <taxon>Lysobacterales</taxon>
        <taxon>Rhodanobacteraceae</taxon>
        <taxon>Dyella</taxon>
    </lineage>
</organism>
<evidence type="ECO:0000313" key="2">
    <source>
        <dbReference type="Proteomes" id="UP001430149"/>
    </source>
</evidence>
<dbReference type="GO" id="GO:0016787">
    <property type="term" value="F:hydrolase activity"/>
    <property type="evidence" value="ECO:0007669"/>
    <property type="project" value="UniProtKB-KW"/>
</dbReference>
<proteinExistence type="predicted"/>
<keyword evidence="1" id="KW-0378">Hydrolase</keyword>
<dbReference type="EMBL" id="JADIKE010000031">
    <property type="protein sequence ID" value="MBM7125147.1"/>
    <property type="molecule type" value="Genomic_DNA"/>
</dbReference>
<evidence type="ECO:0000313" key="1">
    <source>
        <dbReference type="EMBL" id="MBM7125147.1"/>
    </source>
</evidence>
<dbReference type="Proteomes" id="UP001430149">
    <property type="component" value="Unassembled WGS sequence"/>
</dbReference>
<dbReference type="InterPro" id="IPR023214">
    <property type="entry name" value="HAD_sf"/>
</dbReference>
<protein>
    <submittedName>
        <fullName evidence="1">HAD family hydrolase</fullName>
    </submittedName>
</protein>
<dbReference type="InterPro" id="IPR036412">
    <property type="entry name" value="HAD-like_sf"/>
</dbReference>
<reference evidence="1" key="1">
    <citation type="submission" date="2020-10" db="EMBL/GenBank/DDBJ databases">
        <title>Phylogeny of dyella-like bacteria.</title>
        <authorList>
            <person name="Fu J."/>
        </authorList>
    </citation>
    <scope>NUCLEOTIDE SEQUENCE</scope>
    <source>
        <strain evidence="1">DHOC52</strain>
    </source>
</reference>
<accession>A0ABS2K1M8</accession>
<comment type="caution">
    <text evidence="1">The sequence shown here is derived from an EMBL/GenBank/DDBJ whole genome shotgun (WGS) entry which is preliminary data.</text>
</comment>
<dbReference type="Gene3D" id="1.10.286.50">
    <property type="match status" value="1"/>
</dbReference>
<name>A0ABS2K1M8_9GAMM</name>
<sequence>MTWTSAVTQAVNASSTVFLLDVDNTLLDNDRFASDLRAHLVQQFGQEECDRYWSVYEQLRDTVGYADYLGALQHFRRDQDARPGLLATSAWLLDYPFEEQVFPHALSTIEALNTLGRAVILSDGDIVFQPHKIDRSGIYGAVRGEVLIFVHKELSLDAMQARYPAQHYVMVDDKPNLLAAMKRSLGDKLTTVFVRQGHYAAKADLASIHPAPDHTIDTIGDLKALAATLVSGVAVSSA</sequence>
<gene>
    <name evidence="1" type="ORF">ISP19_07095</name>
</gene>
<dbReference type="SUPFAM" id="SSF56784">
    <property type="entry name" value="HAD-like"/>
    <property type="match status" value="1"/>
</dbReference>